<dbReference type="RefSeq" id="WP_006559572.1">
    <property type="nucleotide sequence ID" value="NZ_JAIMFP010000003.1"/>
</dbReference>
<feature type="region of interest" description="Disordered" evidence="1">
    <location>
        <begin position="209"/>
        <end position="241"/>
    </location>
</feature>
<protein>
    <submittedName>
        <fullName evidence="2">Uncharacterized protein</fullName>
    </submittedName>
</protein>
<name>A0A0U5EUJ7_9PROT</name>
<dbReference type="Proteomes" id="UP000056109">
    <property type="component" value="Chromosome I"/>
</dbReference>
<accession>A0A0U5EUJ7</accession>
<feature type="compositionally biased region" description="Low complexity" evidence="1">
    <location>
        <begin position="227"/>
        <end position="241"/>
    </location>
</feature>
<proteinExistence type="predicted"/>
<gene>
    <name evidence="2" type="ORF">ASN_1190</name>
</gene>
<reference evidence="3" key="1">
    <citation type="submission" date="2014-09" db="EMBL/GenBank/DDBJ databases">
        <authorList>
            <person name="Illeghems K.G."/>
        </authorList>
    </citation>
    <scope>NUCLEOTIDE SEQUENCE [LARGE SCALE GENOMIC DNA]</scope>
    <source>
        <strain evidence="3">108B</strain>
    </source>
</reference>
<feature type="compositionally biased region" description="Low complexity" evidence="1">
    <location>
        <begin position="209"/>
        <end position="219"/>
    </location>
</feature>
<dbReference type="PATRIC" id="fig|446692.3.peg.1188"/>
<dbReference type="KEGG" id="asz:ASN_1190"/>
<evidence type="ECO:0000256" key="1">
    <source>
        <dbReference type="SAM" id="MobiDB-lite"/>
    </source>
</evidence>
<dbReference type="EMBL" id="LN606600">
    <property type="protein sequence ID" value="CEF40560.1"/>
    <property type="molecule type" value="Genomic_DNA"/>
</dbReference>
<sequence>MHPVVSRLASLAAGSAAVCALALGGVVAGLPSEAHAQASVLLKHQSAKAVVETVDHDARELLLREANGHLITIEYGSAVRDLPHVNAGDKLSISFVETLGADLAPPGSPLPESTLTTARGYVHGHPRGVIASFRRERAKIDSIDLPTHTVSFSTEDGSSHVAVLRTQAMQDFLKTLKVGDVIDITRMESISYVILNEQTEAAQDAANAAAAAGATSAPGAPVPATAPQPATVPTAPVAPAQ</sequence>
<evidence type="ECO:0000313" key="2">
    <source>
        <dbReference type="EMBL" id="CEF40560.1"/>
    </source>
</evidence>
<dbReference type="AlphaFoldDB" id="A0A0U5EUJ7"/>
<keyword evidence="3" id="KW-1185">Reference proteome</keyword>
<dbReference type="GeneID" id="34782284"/>
<evidence type="ECO:0000313" key="3">
    <source>
        <dbReference type="Proteomes" id="UP000056109"/>
    </source>
</evidence>
<organism evidence="2 3">
    <name type="scientific">Acetobacter senegalensis</name>
    <dbReference type="NCBI Taxonomy" id="446692"/>
    <lineage>
        <taxon>Bacteria</taxon>
        <taxon>Pseudomonadati</taxon>
        <taxon>Pseudomonadota</taxon>
        <taxon>Alphaproteobacteria</taxon>
        <taxon>Acetobacterales</taxon>
        <taxon>Acetobacteraceae</taxon>
        <taxon>Acetobacter</taxon>
    </lineage>
</organism>